<feature type="compositionally biased region" description="Basic and acidic residues" evidence="1">
    <location>
        <begin position="92"/>
        <end position="113"/>
    </location>
</feature>
<comment type="caution">
    <text evidence="3">The sequence shown here is derived from an EMBL/GenBank/DDBJ whole genome shotgun (WGS) entry which is preliminary data.</text>
</comment>
<protein>
    <recommendedName>
        <fullName evidence="2">F-box domain-containing protein</fullName>
    </recommendedName>
</protein>
<reference evidence="3 4" key="1">
    <citation type="journal article" date="2018" name="IMA Fungus">
        <title>IMA Genome-F 9: Draft genome sequence of Annulohypoxylon stygium, Aspergillus mulundensis, Berkeleyomyces basicola (syn. Thielaviopsis basicola), Ceratocystis smalleyi, two Cercospora beticola strains, Coleophoma cylindrospora, Fusarium fracticaudum, Phialophora cf. hyalina, and Morchella septimelata.</title>
        <authorList>
            <person name="Wingfield B.D."/>
            <person name="Bills G.F."/>
            <person name="Dong Y."/>
            <person name="Huang W."/>
            <person name="Nel W.J."/>
            <person name="Swalarsk-Parry B.S."/>
            <person name="Vaghefi N."/>
            <person name="Wilken P.M."/>
            <person name="An Z."/>
            <person name="de Beer Z.W."/>
            <person name="De Vos L."/>
            <person name="Chen L."/>
            <person name="Duong T.A."/>
            <person name="Gao Y."/>
            <person name="Hammerbacher A."/>
            <person name="Kikkert J.R."/>
            <person name="Li Y."/>
            <person name="Li H."/>
            <person name="Li K."/>
            <person name="Li Q."/>
            <person name="Liu X."/>
            <person name="Ma X."/>
            <person name="Naidoo K."/>
            <person name="Pethybridge S.J."/>
            <person name="Sun J."/>
            <person name="Steenkamp E.T."/>
            <person name="van der Nest M.A."/>
            <person name="van Wyk S."/>
            <person name="Wingfield M.J."/>
            <person name="Xiong C."/>
            <person name="Yue Q."/>
            <person name="Zhang X."/>
        </authorList>
    </citation>
    <scope>NUCLEOTIDE SEQUENCE [LARGE SCALE GENOMIC DNA]</scope>
    <source>
        <strain evidence="3 4">DSM 5745</strain>
    </source>
</reference>
<dbReference type="Proteomes" id="UP000256690">
    <property type="component" value="Unassembled WGS sequence"/>
</dbReference>
<evidence type="ECO:0000259" key="2">
    <source>
        <dbReference type="PROSITE" id="PS50181"/>
    </source>
</evidence>
<proteinExistence type="predicted"/>
<dbReference type="GeneID" id="38113584"/>
<evidence type="ECO:0000313" key="4">
    <source>
        <dbReference type="Proteomes" id="UP000256690"/>
    </source>
</evidence>
<evidence type="ECO:0000313" key="3">
    <source>
        <dbReference type="EMBL" id="RDW86572.1"/>
    </source>
</evidence>
<evidence type="ECO:0000256" key="1">
    <source>
        <dbReference type="SAM" id="MobiDB-lite"/>
    </source>
</evidence>
<keyword evidence="4" id="KW-1185">Reference proteome</keyword>
<feature type="domain" description="F-box" evidence="2">
    <location>
        <begin position="110"/>
        <end position="159"/>
    </location>
</feature>
<dbReference type="RefSeq" id="XP_026606096.1">
    <property type="nucleotide sequence ID" value="XM_026745230.1"/>
</dbReference>
<dbReference type="InterPro" id="IPR036047">
    <property type="entry name" value="F-box-like_dom_sf"/>
</dbReference>
<dbReference type="Pfam" id="PF00646">
    <property type="entry name" value="F-box"/>
    <property type="match status" value="1"/>
</dbReference>
<accession>A0A3D8SJY8</accession>
<dbReference type="SUPFAM" id="SSF81383">
    <property type="entry name" value="F-box domain"/>
    <property type="match status" value="1"/>
</dbReference>
<dbReference type="EMBL" id="PVWQ01000003">
    <property type="protein sequence ID" value="RDW86572.1"/>
    <property type="molecule type" value="Genomic_DNA"/>
</dbReference>
<sequence>MNSTRQEIAKPVVKDELQQSVEDKQRNGFIEDCRLPCVPNTLSFCFNLSTGSSYSLLTSISFTIAHQPSTTEDGMSTRYQLRKRKQALPIEDTSRKKPEAKKAASEPASRDPVQRLNEDTLNMIFDLIPSEDLFRLERVSHQWQAAIKTWIETFGFRTRFPHTWSPGLNLSSQLSYDHFKQRARRAYLMQCGRPTKVTELWNVQHFASSGDYVVWSTKTYSDVGGFVRHNIHWQCFAPERQELRNRPQVIPASYFYSTARVDSLQINEDGVFLTHLNGPLGLKCVVYSPVEKKTLWSGSDLLFQIYGCEERQRLPRFIGKSSIYSVARIRGEYTVSAYDFRTGELLYESPNYATQESMGLFCKKDVVENSIHICPTSGETELISSVHCKPDLDGAGKKTWVLILDGRTGTQLYCAVYHNLRSYSLSIDAVSKSIVLTLRFSPSLLHYDESKSERFAIMQKFSYESGQTTPIMPRSADVVLMSHVNGDGKLAPTERLMFDPFSLAGLRWYGTRMYQTTGFQGHAIIPTTERDCLSIAEKLLQECYKNEPPVLGQCFVPTKGYCVTLPKQPEMRRYERTTAGLPQHYISDEDAITLNTTGPVALESEDHTYVFEF</sequence>
<feature type="region of interest" description="Disordered" evidence="1">
    <location>
        <begin position="84"/>
        <end position="113"/>
    </location>
</feature>
<name>A0A3D8SJY8_9EURO</name>
<dbReference type="OrthoDB" id="549243at2759"/>
<organism evidence="3 4">
    <name type="scientific">Aspergillus mulundensis</name>
    <dbReference type="NCBI Taxonomy" id="1810919"/>
    <lineage>
        <taxon>Eukaryota</taxon>
        <taxon>Fungi</taxon>
        <taxon>Dikarya</taxon>
        <taxon>Ascomycota</taxon>
        <taxon>Pezizomycotina</taxon>
        <taxon>Eurotiomycetes</taxon>
        <taxon>Eurotiomycetidae</taxon>
        <taxon>Eurotiales</taxon>
        <taxon>Aspergillaceae</taxon>
        <taxon>Aspergillus</taxon>
        <taxon>Aspergillus subgen. Nidulantes</taxon>
    </lineage>
</organism>
<dbReference type="PROSITE" id="PS50181">
    <property type="entry name" value="FBOX"/>
    <property type="match status" value="1"/>
</dbReference>
<gene>
    <name evidence="3" type="ORF">DSM5745_03214</name>
</gene>
<dbReference type="AlphaFoldDB" id="A0A3D8SJY8"/>
<dbReference type="InterPro" id="IPR001810">
    <property type="entry name" value="F-box_dom"/>
</dbReference>